<keyword evidence="5 9" id="KW-0378">Hydrolase</keyword>
<evidence type="ECO:0000256" key="10">
    <source>
        <dbReference type="SAM" id="MobiDB-lite"/>
    </source>
</evidence>
<evidence type="ECO:0000256" key="6">
    <source>
        <dbReference type="ARBA" id="ARBA00022825"/>
    </source>
</evidence>
<evidence type="ECO:0000256" key="5">
    <source>
        <dbReference type="ARBA" id="ARBA00022801"/>
    </source>
</evidence>
<dbReference type="HAMAP" id="MF_04008">
    <property type="entry name" value="HSV_SCAF"/>
    <property type="match status" value="1"/>
</dbReference>
<comment type="caution">
    <text evidence="9">Lacks conserved residue(s) required for the propagation of feature annotation.</text>
</comment>
<comment type="subcellular location">
    <molecule>Assemblin</molecule>
    <subcellularLocation>
        <location evidence="9">Host nucleus</location>
    </subcellularLocation>
</comment>
<feature type="region of interest" description="Disordered" evidence="10">
    <location>
        <begin position="531"/>
        <end position="562"/>
    </location>
</feature>
<comment type="subunit">
    <molecule>Capsid scaffolding protein</molecule>
    <text evidence="9">Homomultimer. Interacts with major capsid protein.</text>
</comment>
<dbReference type="PRINTS" id="PR00236">
    <property type="entry name" value="HSVCAPSIDP40"/>
</dbReference>
<dbReference type="InterPro" id="IPR001847">
    <property type="entry name" value="Peptidase_S21"/>
</dbReference>
<feature type="active site" description="Charge relay system" evidence="9">
    <location>
        <position position="47"/>
    </location>
</feature>
<keyword evidence="1 9" id="KW-0597">Phosphoprotein</keyword>
<comment type="similarity">
    <text evidence="9">Belongs to the herpesviridae capsid scaffolding protein family.</text>
</comment>
<dbReference type="Proteomes" id="UP000159358">
    <property type="component" value="Segment"/>
</dbReference>
<evidence type="ECO:0000256" key="4">
    <source>
        <dbReference type="ARBA" id="ARBA00022670"/>
    </source>
</evidence>
<proteinExistence type="inferred from homology"/>
<dbReference type="Gene3D" id="3.20.16.10">
    <property type="entry name" value="Herpesvirus/Caudovirus protease domain"/>
    <property type="match status" value="1"/>
</dbReference>
<reference evidence="11 12" key="1">
    <citation type="journal article" date="2001" name="Virology">
        <title>The DNA sequence of the simian varicella virus genome.</title>
        <authorList>
            <person name="Gray W.L."/>
            <person name="Starnes H.B."/>
            <person name="White M.W."/>
            <person name="Mahalingam R."/>
        </authorList>
    </citation>
    <scope>NUCLEOTIDE SEQUENCE [LARGE SCALE GENOMIC DNA]</scope>
</reference>
<dbReference type="GeneID" id="920523"/>
<evidence type="ECO:0000256" key="1">
    <source>
        <dbReference type="ARBA" id="ARBA00022553"/>
    </source>
</evidence>
<organism evidence="11 12">
    <name type="scientific">Cercopithecine herpesvirus 9 (strain DHV)</name>
    <name type="common">CeHV-9</name>
    <name type="synonym">Simian varicella virus</name>
    <dbReference type="NCBI Taxonomy" id="36348"/>
    <lineage>
        <taxon>Viruses</taxon>
        <taxon>Duplodnaviria</taxon>
        <taxon>Heunggongvirae</taxon>
        <taxon>Peploviricota</taxon>
        <taxon>Herviviricetes</taxon>
        <taxon>Herpesvirales</taxon>
        <taxon>Orthoherpesviridae</taxon>
        <taxon>Alphaherpesvirinae</taxon>
        <taxon>Varicellovirus</taxon>
        <taxon>Varicellovirus cercopithecinealpha9</taxon>
    </lineage>
</organism>
<accession>Q9E1Y4</accession>
<comment type="function">
    <text evidence="9">Assembly protein: Plays a major role in capsid assembly. Acts as a scaffold protein by binding major capsid protein. Multimerizes in the nucleus such as major capsid protein forms the icosahedral T=16 capsid. Cleaved by assemblin after capsid completion. The cleavages products are evicted from the capsid before or during DNA packaging.</text>
</comment>
<feature type="chain" id="PRO_5023324198" description="Assemblin" evidence="9">
    <location>
        <begin position="1"/>
        <end position="230"/>
    </location>
</feature>
<comment type="catalytic activity">
    <reaction evidence="9">
        <text>Cleaves -Ala-|-Ser- and -Ala-|-Ala- bonds in the scaffold protein.</text>
        <dbReference type="EC" id="3.4.21.97"/>
    </reaction>
</comment>
<dbReference type="GO" id="GO:0019076">
    <property type="term" value="P:viral release from host cell"/>
    <property type="evidence" value="ECO:0007669"/>
    <property type="project" value="UniProtKB-UniRule"/>
</dbReference>
<feature type="active site" description="Charge relay system" evidence="9">
    <location>
        <position position="114"/>
    </location>
</feature>
<name>Q9E1Y4_CHV9D</name>
<keyword evidence="3 9" id="KW-1188">Viral release from host cell</keyword>
<comment type="subcellular location">
    <molecule>Capsid scaffolding protein</molecule>
    <subcellularLocation>
        <location evidence="9">Host cytoplasm</location>
    </subcellularLocation>
</comment>
<feature type="active site" description="Charge relay system" evidence="9">
    <location>
        <position position="133"/>
    </location>
</feature>
<comment type="PTM">
    <text evidence="9">Capsid scaffolding protein: Capsid scaffolding protein is cleaved by assemblin after formation of the spherical procapsid. As a result, the capsid obtains its mature, icosahedral shape. Cleavages occur at two or more sites: release (R-site) and maturation (M-site).</text>
</comment>
<dbReference type="GO" id="GO:0039708">
    <property type="term" value="P:nuclear capsid assembly"/>
    <property type="evidence" value="ECO:0007669"/>
    <property type="project" value="UniProtKB-ARBA"/>
</dbReference>
<evidence type="ECO:0000256" key="3">
    <source>
        <dbReference type="ARBA" id="ARBA00022612"/>
    </source>
</evidence>
<sequence>MEESYTSLYVAGYLALYDKDDGELALTPEIVHAALPPKNPLPINIDHRKDCIVGVVAAIIADVNGPFFLGLIRCKQLQSVLNDAANAEFFGNMPVVSTTERLLYVLTNYLPSISLSSRRLLQGEHPDQTLFVHVALCVIGKRMGTVVNYDSTPESAIEPFRGLSCEKRDELLSLYYNSTITTTNWDVDEEKLTKVLLSTAVNNMLLQDRWELVKRRRMEAGISGHIYLQASTNFGLMQQKLSEAGPHIIDKCSIKVNQGNKNSSISTQTSSESLSSAFNKQTTINSNIATNTMSGTSNTPTQAASVTNGGDFVLIPSAQYSRLLSTQPSGSPSLNGSLYQSPHIAGPYSVNAYPPLLPLTMQNYGYQIPHYGGQCGITNQHPGRLEMQMSAFMNALAADRGIDLDAEISNTHERVNARRNRKRNFRDCNREFEDNYTNMHYDANVTSKNEVYFPGEPEHVQRRRRVSRNTPYDRNASSKTDEIFDMVAQLRQEISELKSSALQNQNTPVNVSQALIRDPRVSILMRQLRKSQSAIPSDVNGSTGPLPEPSAQEDATVDASAPCGLQPTVPVIKDDTETFITHMMCGRM</sequence>
<feature type="region of interest" description="Interaction with major capsid protein" evidence="9">
    <location>
        <begin position="568"/>
        <end position="588"/>
    </location>
</feature>
<evidence type="ECO:0000256" key="8">
    <source>
        <dbReference type="ARBA" id="ARBA00023200"/>
    </source>
</evidence>
<feature type="chain" id="PRO_5023324199" description="Capsid scaffolding protein" evidence="9">
    <location>
        <begin position="1"/>
        <end position="588"/>
    </location>
</feature>
<evidence type="ECO:0000256" key="7">
    <source>
        <dbReference type="ARBA" id="ARBA00022950"/>
    </source>
</evidence>
<comment type="subunit">
    <molecule>Assemblin</molecule>
    <text evidence="9">Exists in a monomer-dimer equilibrium with the dimer being the active species.</text>
</comment>
<evidence type="ECO:0000313" key="12">
    <source>
        <dbReference type="Proteomes" id="UP000159358"/>
    </source>
</evidence>
<comment type="subunit">
    <molecule>Assembly protein</molecule>
    <text evidence="9">Homomultimer. Interacts with major capsid protein.</text>
</comment>
<comment type="domain">
    <text evidence="9">Region of interaction between pPR and pAP is called Amino conserved domain (ACD). The region of interaction with major capsid protein is called carboxyl conserved domain (CCD).</text>
</comment>
<protein>
    <recommendedName>
        <fullName evidence="9">Capsid scaffolding protein</fullName>
    </recommendedName>
    <alternativeName>
        <fullName evidence="9">Protease precursor</fullName>
        <shortName evidence="9">pPR</shortName>
    </alternativeName>
    <component>
        <recommendedName>
            <fullName evidence="9">Assemblin</fullName>
            <ecNumber evidence="9">3.4.21.97</ecNumber>
        </recommendedName>
        <alternativeName>
            <fullName evidence="9">Protease</fullName>
            <shortName evidence="9">Pr</shortName>
        </alternativeName>
    </component>
    <component>
        <recommendedName>
            <fullName evidence="9">Assembly protein</fullName>
            <shortName evidence="9">AP</shortName>
        </recommendedName>
        <alternativeName>
            <fullName evidence="9">Capsid assembly protein</fullName>
        </alternativeName>
    </component>
</protein>
<comment type="function">
    <text evidence="9">Assemblin: Protease that plays an essential role in virion assembly within the nucleus. Catalyzes the cleavage of the assembly protein after formation of the spherical procapsid. By that cleavage, the capsid matures and gains its icosahedral shape. The cleavage sites seem to include -Ala-Ser-, -Ala-Ala-, as well as Ala-Thr bonds. Assemblin and cleavages products are evicted from the capsid before or during DNA packaging.</text>
</comment>
<keyword evidence="8 9" id="KW-1035">Host cytoplasm</keyword>
<dbReference type="MEROPS" id="S21.005"/>
<dbReference type="InterPro" id="IPR035443">
    <property type="entry name" value="Herpes_virus_sf"/>
</dbReference>
<feature type="compositionally biased region" description="Polar residues" evidence="10">
    <location>
        <begin position="531"/>
        <end position="543"/>
    </location>
</feature>
<keyword evidence="6 9" id="KW-0720">Serine protease</keyword>
<feature type="chain" id="PRO_5023324200" description="Assembly protein" evidence="9">
    <location>
        <begin position="231"/>
        <end position="588"/>
    </location>
</feature>
<dbReference type="EMBL" id="AF275348">
    <property type="protein sequence ID" value="AAG27207.1"/>
    <property type="molecule type" value="Genomic_DNA"/>
</dbReference>
<feature type="site" description="Cleavage; by assemblin; Release site" evidence="9">
    <location>
        <begin position="230"/>
        <end position="231"/>
    </location>
</feature>
<comment type="subcellular location">
    <molecule>Assembly protein</molecule>
    <subcellularLocation>
        <location evidence="9">Host nucleus</location>
    </subcellularLocation>
</comment>
<evidence type="ECO:0000313" key="11">
    <source>
        <dbReference type="EMBL" id="AAG27207.1"/>
    </source>
</evidence>
<evidence type="ECO:0000256" key="9">
    <source>
        <dbReference type="HAMAP-Rule" id="MF_04008"/>
    </source>
</evidence>
<keyword evidence="4 9" id="KW-0645">Protease</keyword>
<dbReference type="RefSeq" id="NP_077448.1">
    <property type="nucleotide sequence ID" value="NC_002686.2"/>
</dbReference>
<keyword evidence="2 9" id="KW-1048">Host nucleus</keyword>
<dbReference type="GO" id="GO:0006508">
    <property type="term" value="P:proteolysis"/>
    <property type="evidence" value="ECO:0007669"/>
    <property type="project" value="UniProtKB-KW"/>
</dbReference>
<dbReference type="GO" id="GO:0042802">
    <property type="term" value="F:identical protein binding"/>
    <property type="evidence" value="ECO:0007669"/>
    <property type="project" value="UniProtKB-UniRule"/>
</dbReference>
<organismHost>
    <name type="scientific">Chlorocebus aethiops</name>
    <name type="common">Green monkey</name>
    <name type="synonym">Cercopithecus aethiops</name>
    <dbReference type="NCBI Taxonomy" id="9534"/>
</organismHost>
<dbReference type="SUPFAM" id="SSF50789">
    <property type="entry name" value="Herpes virus serine proteinase, assemblin"/>
    <property type="match status" value="1"/>
</dbReference>
<dbReference type="GO" id="GO:0004252">
    <property type="term" value="F:serine-type endopeptidase activity"/>
    <property type="evidence" value="ECO:0007669"/>
    <property type="project" value="UniProtKB-UniRule"/>
</dbReference>
<comment type="function">
    <text evidence="9">Capsid scaffolding protein: Acts as a scaffold protein by binding major capsid protein in the cytoplasm, inducing the nuclear localization of both proteins. Multimerizes in the nucleus such as major capsid protein forms the icosahedral T=16 capsid. Autocatalytic cleavage releases the assembly protein, and subsequently abolishes interaction with major capsid protein. Cleavages products are evicted from the capsid before or during DNA packaging.</text>
</comment>
<dbReference type="GO" id="GO:0030430">
    <property type="term" value="C:host cell cytoplasm"/>
    <property type="evidence" value="ECO:0007669"/>
    <property type="project" value="UniProtKB-SubCell"/>
</dbReference>
<keyword evidence="7 9" id="KW-0118">Viral capsid assembly</keyword>
<dbReference type="KEGG" id="vg:920523"/>
<keyword evidence="12" id="KW-1185">Reference proteome</keyword>
<evidence type="ECO:0000256" key="2">
    <source>
        <dbReference type="ARBA" id="ARBA00022562"/>
    </source>
</evidence>
<dbReference type="EC" id="3.4.21.97" evidence="9"/>
<dbReference type="Pfam" id="PF00716">
    <property type="entry name" value="Peptidase_S21"/>
    <property type="match status" value="1"/>
</dbReference>
<dbReference type="GO" id="GO:0042025">
    <property type="term" value="C:host cell nucleus"/>
    <property type="evidence" value="ECO:0007669"/>
    <property type="project" value="UniProtKB-SubCell"/>
</dbReference>